<reference evidence="1" key="1">
    <citation type="journal article" date="2011" name="PLoS Biol.">
        <title>Gene gain and loss during evolution of obligate parasitism in the white rust pathogen of Arabidopsis thaliana.</title>
        <authorList>
            <person name="Kemen E."/>
            <person name="Gardiner A."/>
            <person name="Schultz-Larsen T."/>
            <person name="Kemen A.C."/>
            <person name="Balmuth A.L."/>
            <person name="Robert-Seilaniantz A."/>
            <person name="Bailey K."/>
            <person name="Holub E."/>
            <person name="Studholme D.J."/>
            <person name="Maclean D."/>
            <person name="Jones J.D."/>
        </authorList>
    </citation>
    <scope>NUCLEOTIDE SEQUENCE</scope>
</reference>
<name>F0W4X6_9STRA</name>
<proteinExistence type="predicted"/>
<dbReference type="AlphaFoldDB" id="F0W4X6"/>
<protein>
    <submittedName>
        <fullName evidence="1">AlNc14C19G1947 protein</fullName>
    </submittedName>
</protein>
<organism evidence="1">
    <name type="scientific">Albugo laibachii Nc14</name>
    <dbReference type="NCBI Taxonomy" id="890382"/>
    <lineage>
        <taxon>Eukaryota</taxon>
        <taxon>Sar</taxon>
        <taxon>Stramenopiles</taxon>
        <taxon>Oomycota</taxon>
        <taxon>Peronosporomycetes</taxon>
        <taxon>Albuginales</taxon>
        <taxon>Albuginaceae</taxon>
        <taxon>Albugo</taxon>
    </lineage>
</organism>
<sequence>MTIDYREVNKRIRPKSDLMPYLDSRSVVLGVRCEQDNFYCVDDIVFEETLDPGKLIIRVDICMLIVLVQYGDEQYHPTKHACFCRLCAICLIAPQMSVSKPDLFNAYQLARSQRKERGLFGFSAVEKRRIELRSCCSLNQTVSSTHPQLSTNPSRTRFPQLLRKIYATKRLWRVAVEANAKDPGA</sequence>
<accession>F0W4X6</accession>
<gene>
    <name evidence="1" type="primary">AlNc14C19G1947</name>
    <name evidence="1" type="ORF">ALNC14_023090</name>
</gene>
<dbReference type="HOGENOM" id="CLU_1463791_0_0_1"/>
<dbReference type="EMBL" id="FR824064">
    <property type="protein sequence ID" value="CCA16166.1"/>
    <property type="molecule type" value="Genomic_DNA"/>
</dbReference>
<reference evidence="1" key="2">
    <citation type="submission" date="2011-02" db="EMBL/GenBank/DDBJ databases">
        <authorList>
            <person name="MacLean D."/>
        </authorList>
    </citation>
    <scope>NUCLEOTIDE SEQUENCE</scope>
</reference>
<evidence type="ECO:0000313" key="1">
    <source>
        <dbReference type="EMBL" id="CCA16166.1"/>
    </source>
</evidence>